<dbReference type="EMBL" id="AZGA01000088">
    <property type="protein sequence ID" value="KRM30690.1"/>
    <property type="molecule type" value="Genomic_DNA"/>
</dbReference>
<keyword evidence="7" id="KW-0255">Endonuclease</keyword>
<dbReference type="InterPro" id="IPR051268">
    <property type="entry name" value="Type-I_R_enzyme_R_subunit"/>
</dbReference>
<organism evidence="13 14">
    <name type="scientific">Agrilactobacillus composti DSM 18527 = JCM 14202</name>
    <dbReference type="NCBI Taxonomy" id="1423734"/>
    <lineage>
        <taxon>Bacteria</taxon>
        <taxon>Bacillati</taxon>
        <taxon>Bacillota</taxon>
        <taxon>Bacilli</taxon>
        <taxon>Lactobacillales</taxon>
        <taxon>Lactobacillaceae</taxon>
        <taxon>Agrilactobacillus</taxon>
    </lineage>
</organism>
<evidence type="ECO:0000256" key="9">
    <source>
        <dbReference type="ARBA" id="ARBA00022840"/>
    </source>
</evidence>
<dbReference type="CDD" id="cd22332">
    <property type="entry name" value="HsdR_N"/>
    <property type="match status" value="1"/>
</dbReference>
<dbReference type="InterPro" id="IPR014001">
    <property type="entry name" value="Helicase_ATP-bd"/>
</dbReference>
<dbReference type="NCBIfam" id="TIGR00348">
    <property type="entry name" value="hsdR"/>
    <property type="match status" value="1"/>
</dbReference>
<name>A0A0R1XKK5_9LACO</name>
<dbReference type="Pfam" id="PF18766">
    <property type="entry name" value="SWI2_SNF2"/>
    <property type="match status" value="1"/>
</dbReference>
<evidence type="ECO:0000256" key="6">
    <source>
        <dbReference type="ARBA" id="ARBA00022747"/>
    </source>
</evidence>
<dbReference type="GO" id="GO:0009307">
    <property type="term" value="P:DNA restriction-modification system"/>
    <property type="evidence" value="ECO:0007669"/>
    <property type="project" value="UniProtKB-KW"/>
</dbReference>
<keyword evidence="5 11" id="KW-0547">Nucleotide-binding</keyword>
<evidence type="ECO:0000256" key="3">
    <source>
        <dbReference type="ARBA" id="ARBA00011296"/>
    </source>
</evidence>
<dbReference type="PROSITE" id="PS51192">
    <property type="entry name" value="HELICASE_ATP_BIND_1"/>
    <property type="match status" value="1"/>
</dbReference>
<evidence type="ECO:0000256" key="5">
    <source>
        <dbReference type="ARBA" id="ARBA00022741"/>
    </source>
</evidence>
<evidence type="ECO:0000256" key="10">
    <source>
        <dbReference type="ARBA" id="ARBA00023125"/>
    </source>
</evidence>
<dbReference type="Pfam" id="PF04313">
    <property type="entry name" value="HSDR_N"/>
    <property type="match status" value="1"/>
</dbReference>
<comment type="function">
    <text evidence="11">Subunit R is required for both nuclease and ATPase activities, but not for modification.</text>
</comment>
<protein>
    <recommendedName>
        <fullName evidence="11">Type I restriction enzyme endonuclease subunit</fullName>
        <shortName evidence="11">R protein</shortName>
        <ecNumber evidence="11">3.1.21.3</ecNumber>
    </recommendedName>
    <alternativeName>
        <fullName evidence="11">Type-1 restriction enzyme R protein</fullName>
    </alternativeName>
</protein>
<evidence type="ECO:0000313" key="14">
    <source>
        <dbReference type="Proteomes" id="UP000051236"/>
    </source>
</evidence>
<reference evidence="13 14" key="1">
    <citation type="journal article" date="2015" name="Genome Announc.">
        <title>Expanding the biotechnology potential of lactobacilli through comparative genomics of 213 strains and associated genera.</title>
        <authorList>
            <person name="Sun Z."/>
            <person name="Harris H.M."/>
            <person name="McCann A."/>
            <person name="Guo C."/>
            <person name="Argimon S."/>
            <person name="Zhang W."/>
            <person name="Yang X."/>
            <person name="Jeffery I.B."/>
            <person name="Cooney J.C."/>
            <person name="Kagawa T.F."/>
            <person name="Liu W."/>
            <person name="Song Y."/>
            <person name="Salvetti E."/>
            <person name="Wrobel A."/>
            <person name="Rasinkangas P."/>
            <person name="Parkhill J."/>
            <person name="Rea M.C."/>
            <person name="O'Sullivan O."/>
            <person name="Ritari J."/>
            <person name="Douillard F.P."/>
            <person name="Paul Ross R."/>
            <person name="Yang R."/>
            <person name="Briner A.E."/>
            <person name="Felis G.E."/>
            <person name="de Vos W.M."/>
            <person name="Barrangou R."/>
            <person name="Klaenhammer T.R."/>
            <person name="Caufield P.W."/>
            <person name="Cui Y."/>
            <person name="Zhang H."/>
            <person name="O'Toole P.W."/>
        </authorList>
    </citation>
    <scope>NUCLEOTIDE SEQUENCE [LARGE SCALE GENOMIC DNA]</scope>
    <source>
        <strain evidence="13 14">DSM 18527</strain>
    </source>
</reference>
<comment type="similarity">
    <text evidence="2 11">Belongs to the HsdR family.</text>
</comment>
<evidence type="ECO:0000256" key="4">
    <source>
        <dbReference type="ARBA" id="ARBA00022722"/>
    </source>
</evidence>
<sequence>MADQYQSEAQLEDHLIKKLQTQGYQYIAIPDETALLNHFRDILNQRNQARLKGRNLSDREFKAVFNELIGSKTHYQVAQLLRGSDTQPYGKIVIQRDDNTNLYLEFFDGVKPENNIFEVTHQMTITSGKHENRYDVLILLNGLPVTQIELKRKGKDFTEAFHQIIRYRDESVPFAKLLRTIQLYVISNGNETRYFANGDGPLNSSFLFYWTDVNNNWLNDLDAFSASFFEQSRFHSLIANYSIFDSVNKRMLIMRPYQIFATEAILKQAKDHPGENAYVWHTTGSGKTITAFKTSQLLAQKTAVEKVIFLIDRADLDVQTAKNFNAYLPETTSGEPALDMTTSTYNLVQQLKRQDNHLIVTTIQKLNQAVKSDRYKADLTAYHDKPIAFIEDEAHRSQFGEMRRNVNRWFQNAQHFGFTGTPIFTENKGAKDRTTADLYGKCLHKYLIKDAIRDHNVLGFAVQYMNTIKKGDERGTDRLVKGIDTQAAFESEDRLHRIVDHILEKHEQISKQRHYNAIFTVPSTRIALKYYELFKVLMGDRNINVTTIYTWVANEEDNEAYQDKNKGDQTSRHGLDTVIEDYNAKYHTSFSTDHFQDYFGDVSKRMKAHNDQTPEDNIDILIVVNMFLTGFDSPRLSTLYVDKNLEWHGLIQAYSRTNRVEKKEKPFGNIVVYRNLKQATDQAVALFSDDDPAVIFAPTYAALKGKLDGAIASLQETAPDLASIDQLYSQGDKALEKFVLDFRDVLRLYNQIRVYDEFQWDDFAPAFNAQKMEDYRGKYYEAYRRIKKNPGDKDSILENIDFEIELLQTDKIDVTYILNLINTIDLSTPTGREEDTNKIKRLLHNADNDDLKSKAALLERFLDQIIPKLQPRADVSAELNNFLDYSQKLAMADFAKKHDIPVEFVAEQLTDFNFYGHLNGHEIMSQLGKSGLKFGERRKVKQQLDTFITEAVQAYTLTN</sequence>
<evidence type="ECO:0000313" key="13">
    <source>
        <dbReference type="EMBL" id="KRM30690.1"/>
    </source>
</evidence>
<evidence type="ECO:0000259" key="12">
    <source>
        <dbReference type="PROSITE" id="PS51192"/>
    </source>
</evidence>
<dbReference type="Proteomes" id="UP000051236">
    <property type="component" value="Unassembled WGS sequence"/>
</dbReference>
<keyword evidence="6 11" id="KW-0680">Restriction system</keyword>
<comment type="subunit">
    <text evidence="3 11">The type I restriction/modification system is composed of three polypeptides R, M and S.</text>
</comment>
<dbReference type="Gene3D" id="3.40.50.300">
    <property type="entry name" value="P-loop containing nucleotide triphosphate hydrolases"/>
    <property type="match status" value="2"/>
</dbReference>
<dbReference type="GO" id="GO:0009035">
    <property type="term" value="F:type I site-specific deoxyribonuclease activity"/>
    <property type="evidence" value="ECO:0007669"/>
    <property type="project" value="UniProtKB-EC"/>
</dbReference>
<keyword evidence="9 11" id="KW-0067">ATP-binding</keyword>
<feature type="domain" description="Helicase ATP-binding" evidence="12">
    <location>
        <begin position="268"/>
        <end position="440"/>
    </location>
</feature>
<gene>
    <name evidence="13" type="ORF">FC83_GL001826</name>
</gene>
<evidence type="ECO:0000256" key="7">
    <source>
        <dbReference type="ARBA" id="ARBA00022759"/>
    </source>
</evidence>
<dbReference type="GO" id="GO:0003677">
    <property type="term" value="F:DNA binding"/>
    <property type="evidence" value="ECO:0007669"/>
    <property type="project" value="UniProtKB-KW"/>
</dbReference>
<dbReference type="AlphaFoldDB" id="A0A0R1XKK5"/>
<dbReference type="EC" id="3.1.21.3" evidence="11"/>
<comment type="catalytic activity">
    <reaction evidence="1 11">
        <text>Endonucleolytic cleavage of DNA to give random double-stranded fragments with terminal 5'-phosphates, ATP is simultaneously hydrolyzed.</text>
        <dbReference type="EC" id="3.1.21.3"/>
    </reaction>
</comment>
<proteinExistence type="inferred from homology"/>
<dbReference type="InterPro" id="IPR004473">
    <property type="entry name" value="Restrct_endonuc_typeI_HsdR"/>
</dbReference>
<dbReference type="InterPro" id="IPR022625">
    <property type="entry name" value="TypeI_RM_Rsu_C"/>
</dbReference>
<dbReference type="eggNOG" id="COG0610">
    <property type="taxonomic scope" value="Bacteria"/>
</dbReference>
<keyword evidence="10 11" id="KW-0238">DNA-binding</keyword>
<dbReference type="Gene3D" id="3.90.1570.50">
    <property type="match status" value="1"/>
</dbReference>
<dbReference type="InterPro" id="IPR027417">
    <property type="entry name" value="P-loop_NTPase"/>
</dbReference>
<dbReference type="PATRIC" id="fig|1423734.3.peg.1845"/>
<evidence type="ECO:0000256" key="1">
    <source>
        <dbReference type="ARBA" id="ARBA00000851"/>
    </source>
</evidence>
<accession>A0A0R1XKK5</accession>
<evidence type="ECO:0000256" key="2">
    <source>
        <dbReference type="ARBA" id="ARBA00008598"/>
    </source>
</evidence>
<keyword evidence="4" id="KW-0540">Nuclease</keyword>
<dbReference type="SMART" id="SM00487">
    <property type="entry name" value="DEXDc"/>
    <property type="match status" value="1"/>
</dbReference>
<dbReference type="InterPro" id="IPR055180">
    <property type="entry name" value="HsdR_RecA-like_helicase_dom_2"/>
</dbReference>
<evidence type="ECO:0000256" key="11">
    <source>
        <dbReference type="RuleBase" id="RU364115"/>
    </source>
</evidence>
<dbReference type="Pfam" id="PF12008">
    <property type="entry name" value="EcoR124_C"/>
    <property type="match status" value="1"/>
</dbReference>
<dbReference type="PANTHER" id="PTHR30195:SF16">
    <property type="entry name" value="TYPE I RESTRICTION ENZYME ENDONUCLEASE SUBUNIT"/>
    <property type="match status" value="1"/>
</dbReference>
<comment type="caution">
    <text evidence="13">The sequence shown here is derived from an EMBL/GenBank/DDBJ whole genome shotgun (WGS) entry which is preliminary data.</text>
</comment>
<dbReference type="Gene3D" id="1.20.58.910">
    <property type="match status" value="1"/>
</dbReference>
<keyword evidence="14" id="KW-1185">Reference proteome</keyword>
<dbReference type="CDD" id="cd18800">
    <property type="entry name" value="SF2_C_EcoR124I-like"/>
    <property type="match status" value="1"/>
</dbReference>
<evidence type="ECO:0000256" key="8">
    <source>
        <dbReference type="ARBA" id="ARBA00022801"/>
    </source>
</evidence>
<dbReference type="InterPro" id="IPR040980">
    <property type="entry name" value="SWI2_SNF2"/>
</dbReference>
<dbReference type="GO" id="GO:0005524">
    <property type="term" value="F:ATP binding"/>
    <property type="evidence" value="ECO:0007669"/>
    <property type="project" value="UniProtKB-KW"/>
</dbReference>
<dbReference type="STRING" id="1423734.FC83_GL001826"/>
<keyword evidence="8 11" id="KW-0378">Hydrolase</keyword>
<dbReference type="RefSeq" id="WP_057003062.1">
    <property type="nucleotide sequence ID" value="NZ_AZGA01000088.1"/>
</dbReference>
<dbReference type="Pfam" id="PF22679">
    <property type="entry name" value="T1R_D3-like"/>
    <property type="match status" value="1"/>
</dbReference>
<dbReference type="SUPFAM" id="SSF52540">
    <property type="entry name" value="P-loop containing nucleoside triphosphate hydrolases"/>
    <property type="match status" value="1"/>
</dbReference>
<dbReference type="InterPro" id="IPR007409">
    <property type="entry name" value="Restrct_endonuc_type1_HsdR_N"/>
</dbReference>
<dbReference type="PANTHER" id="PTHR30195">
    <property type="entry name" value="TYPE I SITE-SPECIFIC DEOXYRIBONUCLEASE PROTEIN SUBUNIT M AND R"/>
    <property type="match status" value="1"/>
</dbReference>